<keyword evidence="1" id="KW-0472">Membrane</keyword>
<evidence type="ECO:0000256" key="1">
    <source>
        <dbReference type="SAM" id="Phobius"/>
    </source>
</evidence>
<gene>
    <name evidence="2" type="ORF">EHQ58_07340</name>
</gene>
<accession>A0A4R9K478</accession>
<dbReference type="RefSeq" id="WP_135623226.1">
    <property type="nucleotide sequence ID" value="NZ_RQGD01000022.1"/>
</dbReference>
<dbReference type="Proteomes" id="UP000297693">
    <property type="component" value="Unassembled WGS sequence"/>
</dbReference>
<evidence type="ECO:0000313" key="2">
    <source>
        <dbReference type="EMBL" id="TGL60301.1"/>
    </source>
</evidence>
<organism evidence="2 3">
    <name type="scientific">Leptospira ognonensis</name>
    <dbReference type="NCBI Taxonomy" id="2484945"/>
    <lineage>
        <taxon>Bacteria</taxon>
        <taxon>Pseudomonadati</taxon>
        <taxon>Spirochaetota</taxon>
        <taxon>Spirochaetia</taxon>
        <taxon>Leptospirales</taxon>
        <taxon>Leptospiraceae</taxon>
        <taxon>Leptospira</taxon>
    </lineage>
</organism>
<evidence type="ECO:0000313" key="3">
    <source>
        <dbReference type="Proteomes" id="UP000297693"/>
    </source>
</evidence>
<dbReference type="OrthoDB" id="316623at2"/>
<name>A0A4R9K478_9LEPT</name>
<protein>
    <submittedName>
        <fullName evidence="2">Uncharacterized protein</fullName>
    </submittedName>
</protein>
<dbReference type="EMBL" id="RQGD01000022">
    <property type="protein sequence ID" value="TGL60301.1"/>
    <property type="molecule type" value="Genomic_DNA"/>
</dbReference>
<proteinExistence type="predicted"/>
<sequence>MQSATQEDQLELEAIRDFKKGYVYFLTSLQTLVASFLQFLTAGSISEQNKRDLLPYRKALDQELNKSQKQIKDIIFNLDEKHMYPMVKKEYSRYFQGGYADGPRTEFVQFNLIFEMLRNFAMESKESWLEIRKSITSGTFHDPVFRDDSILNFRIIPALEKIDQLSILLKRMAYVLDIENYKSVLETRNTKPKFRENLQYKLSSVFTENLYQENLVANTEYAGPLPGLDVDESIISMRSAKKEQSAEPKPAAKIDKKPQDGIINFIQAYGKYSWNSDQHYFFRFEIEKYVSEKAYFNQTISMDTHLGADEQMLRSELIKSLSSIKRKNKTSEEYETEYLTFLTNFFDFIENIIIMNLGIPNQLKWVFLFHIGPSHFYMIAKKFLMEVNTGYLHVQSLDGKKVTRIIPGEVVKKHVVDYWNKVILPNVGEEKNNLALLKRITEVVAEKYKEASARAMAEYEKLPAEVKSSKRIDELFRENMNHWMGAANIIVFKRFVKNKSI</sequence>
<dbReference type="AlphaFoldDB" id="A0A4R9K478"/>
<keyword evidence="3" id="KW-1185">Reference proteome</keyword>
<feature type="transmembrane region" description="Helical" evidence="1">
    <location>
        <begin position="21"/>
        <end position="40"/>
    </location>
</feature>
<reference evidence="2" key="1">
    <citation type="journal article" date="2019" name="PLoS Negl. Trop. Dis.">
        <title>Revisiting the worldwide diversity of Leptospira species in the environment.</title>
        <authorList>
            <person name="Vincent A.T."/>
            <person name="Schiettekatte O."/>
            <person name="Bourhy P."/>
            <person name="Veyrier F.J."/>
            <person name="Picardeau M."/>
        </authorList>
    </citation>
    <scope>NUCLEOTIDE SEQUENCE [LARGE SCALE GENOMIC DNA]</scope>
    <source>
        <strain evidence="2">201702476</strain>
    </source>
</reference>
<comment type="caution">
    <text evidence="2">The sequence shown here is derived from an EMBL/GenBank/DDBJ whole genome shotgun (WGS) entry which is preliminary data.</text>
</comment>
<keyword evidence="1" id="KW-1133">Transmembrane helix</keyword>
<keyword evidence="1" id="KW-0812">Transmembrane</keyword>